<dbReference type="InterPro" id="IPR029060">
    <property type="entry name" value="PIN-like_dom_sf"/>
</dbReference>
<dbReference type="OrthoDB" id="9802272at2"/>
<reference evidence="2 3" key="1">
    <citation type="submission" date="2019-06" db="EMBL/GenBank/DDBJ databases">
        <title>Genomic Encyclopedia of Type Strains, Phase IV (KMG-V): Genome sequencing to study the core and pangenomes of soil and plant-associated prokaryotes.</title>
        <authorList>
            <person name="Whitman W."/>
        </authorList>
    </citation>
    <scope>NUCLEOTIDE SEQUENCE [LARGE SCALE GENOMIC DNA]</scope>
    <source>
        <strain evidence="2 3">BR 11880</strain>
    </source>
</reference>
<gene>
    <name evidence="2" type="ORF">FBZ89_1531</name>
</gene>
<evidence type="ECO:0000313" key="2">
    <source>
        <dbReference type="EMBL" id="TWB08782.1"/>
    </source>
</evidence>
<name>A0A560EHG4_9PROT</name>
<dbReference type="InterPro" id="IPR002716">
    <property type="entry name" value="PIN_dom"/>
</dbReference>
<organism evidence="2 3">
    <name type="scientific">Nitrospirillum amazonense</name>
    <dbReference type="NCBI Taxonomy" id="28077"/>
    <lineage>
        <taxon>Bacteria</taxon>
        <taxon>Pseudomonadati</taxon>
        <taxon>Pseudomonadota</taxon>
        <taxon>Alphaproteobacteria</taxon>
        <taxon>Rhodospirillales</taxon>
        <taxon>Azospirillaceae</taxon>
        <taxon>Nitrospirillum</taxon>
    </lineage>
</organism>
<proteinExistence type="predicted"/>
<dbReference type="PANTHER" id="PTHR34610">
    <property type="entry name" value="SSL7007 PROTEIN"/>
    <property type="match status" value="1"/>
</dbReference>
<dbReference type="EMBL" id="VITN01000053">
    <property type="protein sequence ID" value="TWB08782.1"/>
    <property type="molecule type" value="Genomic_DNA"/>
</dbReference>
<dbReference type="NCBIfam" id="TIGR00305">
    <property type="entry name" value="putative toxin-antitoxin system toxin component, PIN family"/>
    <property type="match status" value="1"/>
</dbReference>
<dbReference type="Proteomes" id="UP000319859">
    <property type="component" value="Unassembled WGS sequence"/>
</dbReference>
<dbReference type="RefSeq" id="WP_145754811.1">
    <property type="nucleotide sequence ID" value="NZ_VITN01000053.1"/>
</dbReference>
<dbReference type="PANTHER" id="PTHR34610:SF3">
    <property type="entry name" value="SSL7007 PROTEIN"/>
    <property type="match status" value="1"/>
</dbReference>
<evidence type="ECO:0000313" key="3">
    <source>
        <dbReference type="Proteomes" id="UP000319859"/>
    </source>
</evidence>
<protein>
    <submittedName>
        <fullName evidence="2">Putative PIN family toxin of toxin-antitoxin system</fullName>
    </submittedName>
</protein>
<feature type="domain" description="PIN" evidence="1">
    <location>
        <begin position="2"/>
        <end position="111"/>
    </location>
</feature>
<sequence length="117" mass="12741">MRVILDCNIVVSAALRSMTCLRVIEGVLDGHTLVLTADILSEYRRVAGYKKFSDAARAKMLAIIERAAESAEIITTTGPLPDVEAIADEDDVIYVVAVHVGRADVLVTGNHRDFRVC</sequence>
<dbReference type="InterPro" id="IPR002850">
    <property type="entry name" value="PIN_toxin-like"/>
</dbReference>
<dbReference type="SUPFAM" id="SSF88723">
    <property type="entry name" value="PIN domain-like"/>
    <property type="match status" value="1"/>
</dbReference>
<evidence type="ECO:0000259" key="1">
    <source>
        <dbReference type="Pfam" id="PF13470"/>
    </source>
</evidence>
<dbReference type="AlphaFoldDB" id="A0A560EHG4"/>
<comment type="caution">
    <text evidence="2">The sequence shown here is derived from an EMBL/GenBank/DDBJ whole genome shotgun (WGS) entry which is preliminary data.</text>
</comment>
<accession>A0A560EHG4</accession>
<dbReference type="Pfam" id="PF13470">
    <property type="entry name" value="PIN_3"/>
    <property type="match status" value="1"/>
</dbReference>